<evidence type="ECO:0000256" key="4">
    <source>
        <dbReference type="ARBA" id="ARBA00022808"/>
    </source>
</evidence>
<dbReference type="Gene3D" id="3.20.20.140">
    <property type="entry name" value="Metal-dependent hydrolases"/>
    <property type="match status" value="1"/>
</dbReference>
<comment type="catalytic activity">
    <reaction evidence="7">
        <text>4-imidazolone-5-propanoate + H2O = N-formimidoyl-L-glutamate</text>
        <dbReference type="Rhea" id="RHEA:23660"/>
        <dbReference type="ChEBI" id="CHEBI:15377"/>
        <dbReference type="ChEBI" id="CHEBI:58928"/>
        <dbReference type="ChEBI" id="CHEBI:77893"/>
        <dbReference type="EC" id="3.5.2.7"/>
    </reaction>
</comment>
<proteinExistence type="inferred from homology"/>
<feature type="binding site" evidence="7">
    <location>
        <position position="79"/>
    </location>
    <ligand>
        <name>Zn(2+)</name>
        <dbReference type="ChEBI" id="CHEBI:29105"/>
    </ligand>
</feature>
<comment type="cofactor">
    <cofactor evidence="7">
        <name>Zn(2+)</name>
        <dbReference type="ChEBI" id="CHEBI:29105"/>
    </cofactor>
    <cofactor evidence="7">
        <name>Fe(3+)</name>
        <dbReference type="ChEBI" id="CHEBI:29034"/>
    </cofactor>
    <text evidence="7">Binds 1 zinc or iron ion per subunit.</text>
</comment>
<dbReference type="EC" id="3.5.2.7" evidence="1 7"/>
<dbReference type="HAMAP" id="MF_00372">
    <property type="entry name" value="HutI"/>
    <property type="match status" value="1"/>
</dbReference>
<dbReference type="RefSeq" id="WP_085009414.1">
    <property type="nucleotide sequence ID" value="NZ_NAAD01000003.1"/>
</dbReference>
<dbReference type="GO" id="GO:0005737">
    <property type="term" value="C:cytoplasm"/>
    <property type="evidence" value="ECO:0007669"/>
    <property type="project" value="UniProtKB-SubCell"/>
</dbReference>
<feature type="binding site" evidence="7">
    <location>
        <position position="79"/>
    </location>
    <ligand>
        <name>Fe(3+)</name>
        <dbReference type="ChEBI" id="CHEBI:29034"/>
    </ligand>
</feature>
<keyword evidence="3 7" id="KW-0378">Hydrolase</keyword>
<dbReference type="SUPFAM" id="SSF51338">
    <property type="entry name" value="Composite domain of metallo-dependent hydrolases"/>
    <property type="match status" value="1"/>
</dbReference>
<evidence type="ECO:0000256" key="1">
    <source>
        <dbReference type="ARBA" id="ARBA00012864"/>
    </source>
</evidence>
<evidence type="ECO:0000256" key="7">
    <source>
        <dbReference type="HAMAP-Rule" id="MF_00372"/>
    </source>
</evidence>
<keyword evidence="5 7" id="KW-0862">Zinc</keyword>
<dbReference type="GO" id="GO:0019556">
    <property type="term" value="P:L-histidine catabolic process to glutamate and formamide"/>
    <property type="evidence" value="ECO:0007669"/>
    <property type="project" value="UniProtKB-UniRule"/>
</dbReference>
<feature type="binding site" evidence="7">
    <location>
        <position position="247"/>
    </location>
    <ligand>
        <name>Fe(3+)</name>
        <dbReference type="ChEBI" id="CHEBI:29034"/>
    </ligand>
</feature>
<feature type="domain" description="Amidohydrolase-related" evidence="8">
    <location>
        <begin position="69"/>
        <end position="388"/>
    </location>
</feature>
<reference evidence="9 10" key="1">
    <citation type="submission" date="2017-03" db="EMBL/GenBank/DDBJ databases">
        <title>Genome sequence of Geothermobacter sp. EPR-M, Deep-Sea Iron Reducer.</title>
        <authorList>
            <person name="Tully B."/>
            <person name="Savalia P."/>
            <person name="Abuyen K."/>
            <person name="Baughan C."/>
            <person name="Romero E."/>
            <person name="Ronkowski C."/>
            <person name="Torres B."/>
            <person name="Tremblay J."/>
            <person name="Trujillo A."/>
            <person name="Tyler M."/>
            <person name="Perez-Rodriguez I."/>
            <person name="Amend J."/>
        </authorList>
    </citation>
    <scope>NUCLEOTIDE SEQUENCE [LARGE SCALE GENOMIC DNA]</scope>
    <source>
        <strain evidence="9 10">EPR-M</strain>
    </source>
</reference>
<dbReference type="InterPro" id="IPR006680">
    <property type="entry name" value="Amidohydro-rel"/>
</dbReference>
<feature type="binding site" evidence="7">
    <location>
        <position position="247"/>
    </location>
    <ligand>
        <name>Zn(2+)</name>
        <dbReference type="ChEBI" id="CHEBI:29105"/>
    </ligand>
</feature>
<dbReference type="Pfam" id="PF01979">
    <property type="entry name" value="Amidohydro_1"/>
    <property type="match status" value="1"/>
</dbReference>
<dbReference type="InterPro" id="IPR005920">
    <property type="entry name" value="HutI"/>
</dbReference>
<feature type="binding site" evidence="7">
    <location>
        <position position="326"/>
    </location>
    <ligand>
        <name>N-formimidoyl-L-glutamate</name>
        <dbReference type="ChEBI" id="CHEBI:58928"/>
    </ligand>
</feature>
<dbReference type="GO" id="GO:0008270">
    <property type="term" value="F:zinc ion binding"/>
    <property type="evidence" value="ECO:0007669"/>
    <property type="project" value="UniProtKB-UniRule"/>
</dbReference>
<comment type="pathway">
    <text evidence="7">Amino-acid degradation; L-histidine degradation into L-glutamate; N-formimidoyl-L-glutamate from L-histidine: step 3/3.</text>
</comment>
<feature type="binding site" evidence="7">
    <location>
        <position position="149"/>
    </location>
    <ligand>
        <name>N-formimidoyl-L-glutamate</name>
        <dbReference type="ChEBI" id="CHEBI:58928"/>
    </ligand>
</feature>
<organism evidence="9 10">
    <name type="scientific">Geothermobacter hydrogeniphilus</name>
    <dbReference type="NCBI Taxonomy" id="1969733"/>
    <lineage>
        <taxon>Bacteria</taxon>
        <taxon>Pseudomonadati</taxon>
        <taxon>Thermodesulfobacteriota</taxon>
        <taxon>Desulfuromonadia</taxon>
        <taxon>Desulfuromonadales</taxon>
        <taxon>Geothermobacteraceae</taxon>
        <taxon>Geothermobacter</taxon>
    </lineage>
</organism>
<dbReference type="EMBL" id="NAAD01000003">
    <property type="protein sequence ID" value="ORJ62401.1"/>
    <property type="molecule type" value="Genomic_DNA"/>
</dbReference>
<keyword evidence="6 7" id="KW-0408">Iron</keyword>
<evidence type="ECO:0000256" key="5">
    <source>
        <dbReference type="ARBA" id="ARBA00022833"/>
    </source>
</evidence>
<dbReference type="Proteomes" id="UP000193136">
    <property type="component" value="Unassembled WGS sequence"/>
</dbReference>
<dbReference type="STRING" id="1969733.B5V00_03710"/>
<keyword evidence="7" id="KW-0963">Cytoplasm</keyword>
<comment type="similarity">
    <text evidence="7">Belongs to the metallo-dependent hydrolases superfamily. HutI family.</text>
</comment>
<feature type="binding site" evidence="7">
    <location>
        <position position="327"/>
    </location>
    <ligand>
        <name>4-imidazolone-5-propanoate</name>
        <dbReference type="ChEBI" id="CHEBI:77893"/>
    </ligand>
</feature>
<sequence length="415" mass="44937">MHPPWQQCEQIWINANLATMDPQRPGPYGIVEQGVIGICRGRIRALAPMTELDLSALPGQPIDAGGAWLTPGLIDSHTHLIWGGQRSDEFTRRLAGADYAEIARDGGGILATVRATRALSERELITRARPRLRALLNEGVTTVEIKSGYGLTCDDELKILRAARALGEEFPVRVRTTLLAAHAVPPEFIGRADDYVELICERLLPKVTAEGLADAMDVFCESIAFDPQQTERLLLSARRHDLGLKLHAEQLGNSGAAALGARHGAWSVDHLEHLDNEGIAALKSSGTVATLLPGAFYFLRETRRPPVPELRKQQVSIALATDLNPGSSPLASLRLAMNMGCVLFGLSPEEALAGVTRHAARALGLGDQLGILAPGYRADMLLWEIDHPDQLAAEVGTFAPRQRIFAGEIDHAPFS</sequence>
<comment type="caution">
    <text evidence="9">The sequence shown here is derived from an EMBL/GenBank/DDBJ whole genome shotgun (WGS) entry which is preliminary data.</text>
</comment>
<feature type="binding site" evidence="7">
    <location>
        <position position="182"/>
    </location>
    <ligand>
        <name>4-imidazolone-5-propanoate</name>
        <dbReference type="ChEBI" id="CHEBI:77893"/>
    </ligand>
</feature>
<feature type="binding site" evidence="7">
    <location>
        <position position="149"/>
    </location>
    <ligand>
        <name>4-imidazolone-5-propanoate</name>
        <dbReference type="ChEBI" id="CHEBI:77893"/>
    </ligand>
</feature>
<comment type="function">
    <text evidence="7">Catalyzes the hydrolytic cleavage of the carbon-nitrogen bond in imidazolone-5-propanoate to yield N-formimidoyl-L-glutamate. It is the third step in the universal histidine degradation pathway.</text>
</comment>
<dbReference type="NCBIfam" id="TIGR01224">
    <property type="entry name" value="hutI"/>
    <property type="match status" value="1"/>
</dbReference>
<gene>
    <name evidence="7" type="primary">hutI</name>
    <name evidence="9" type="ORF">B5V00_03710</name>
</gene>
<dbReference type="PANTHER" id="PTHR42752">
    <property type="entry name" value="IMIDAZOLONEPROPIONASE"/>
    <property type="match status" value="1"/>
</dbReference>
<dbReference type="GO" id="GO:0019557">
    <property type="term" value="P:L-histidine catabolic process to glutamate and formate"/>
    <property type="evidence" value="ECO:0007669"/>
    <property type="project" value="UniProtKB-UniPathway"/>
</dbReference>
<accession>A0A1X0YB26</accession>
<feature type="binding site" evidence="7">
    <location>
        <position position="77"/>
    </location>
    <ligand>
        <name>Fe(3+)</name>
        <dbReference type="ChEBI" id="CHEBI:29034"/>
    </ligand>
</feature>
<protein>
    <recommendedName>
        <fullName evidence="1 7">Imidazolonepropionase</fullName>
        <ecNumber evidence="1 7">3.5.2.7</ecNumber>
    </recommendedName>
    <alternativeName>
        <fullName evidence="7">Imidazolone-5-propionate hydrolase</fullName>
    </alternativeName>
</protein>
<comment type="subcellular location">
    <subcellularLocation>
        <location evidence="7">Cytoplasm</location>
    </subcellularLocation>
</comment>
<dbReference type="InterPro" id="IPR011059">
    <property type="entry name" value="Metal-dep_hydrolase_composite"/>
</dbReference>
<dbReference type="FunFam" id="3.20.20.140:FF:000007">
    <property type="entry name" value="Imidazolonepropionase"/>
    <property type="match status" value="1"/>
</dbReference>
<dbReference type="GO" id="GO:0050480">
    <property type="term" value="F:imidazolonepropionase activity"/>
    <property type="evidence" value="ECO:0007669"/>
    <property type="project" value="UniProtKB-UniRule"/>
</dbReference>
<feature type="binding site" evidence="7">
    <location>
        <position position="322"/>
    </location>
    <ligand>
        <name>Fe(3+)</name>
        <dbReference type="ChEBI" id="CHEBI:29034"/>
    </ligand>
</feature>
<feature type="binding site" evidence="7">
    <location>
        <position position="250"/>
    </location>
    <ligand>
        <name>4-imidazolone-5-propanoate</name>
        <dbReference type="ChEBI" id="CHEBI:77893"/>
    </ligand>
</feature>
<evidence type="ECO:0000313" key="10">
    <source>
        <dbReference type="Proteomes" id="UP000193136"/>
    </source>
</evidence>
<evidence type="ECO:0000313" key="9">
    <source>
        <dbReference type="EMBL" id="ORJ62401.1"/>
    </source>
</evidence>
<feature type="binding site" evidence="7">
    <location>
        <position position="322"/>
    </location>
    <ligand>
        <name>Zn(2+)</name>
        <dbReference type="ChEBI" id="CHEBI:29105"/>
    </ligand>
</feature>
<feature type="binding site" evidence="7">
    <location>
        <position position="324"/>
    </location>
    <ligand>
        <name>N-formimidoyl-L-glutamate</name>
        <dbReference type="ChEBI" id="CHEBI:58928"/>
    </ligand>
</feature>
<keyword evidence="4 7" id="KW-0369">Histidine metabolism</keyword>
<evidence type="ECO:0000256" key="2">
    <source>
        <dbReference type="ARBA" id="ARBA00022723"/>
    </source>
</evidence>
<evidence type="ECO:0000259" key="8">
    <source>
        <dbReference type="Pfam" id="PF01979"/>
    </source>
</evidence>
<dbReference type="SUPFAM" id="SSF51556">
    <property type="entry name" value="Metallo-dependent hydrolases"/>
    <property type="match status" value="1"/>
</dbReference>
<name>A0A1X0YB26_9BACT</name>
<keyword evidence="10" id="KW-1185">Reference proteome</keyword>
<dbReference type="CDD" id="cd01296">
    <property type="entry name" value="Imidazolone-5PH"/>
    <property type="match status" value="1"/>
</dbReference>
<feature type="binding site" evidence="7">
    <location>
        <position position="86"/>
    </location>
    <ligand>
        <name>4-imidazolone-5-propanoate</name>
        <dbReference type="ChEBI" id="CHEBI:77893"/>
    </ligand>
</feature>
<evidence type="ECO:0000256" key="3">
    <source>
        <dbReference type="ARBA" id="ARBA00022801"/>
    </source>
</evidence>
<evidence type="ECO:0000256" key="6">
    <source>
        <dbReference type="ARBA" id="ARBA00023004"/>
    </source>
</evidence>
<dbReference type="PANTHER" id="PTHR42752:SF1">
    <property type="entry name" value="IMIDAZOLONEPROPIONASE-RELATED"/>
    <property type="match status" value="1"/>
</dbReference>
<dbReference type="InterPro" id="IPR032466">
    <property type="entry name" value="Metal_Hydrolase"/>
</dbReference>
<keyword evidence="2 7" id="KW-0479">Metal-binding</keyword>
<dbReference type="OrthoDB" id="5485695at2"/>
<dbReference type="Gene3D" id="2.30.40.10">
    <property type="entry name" value="Urease, subunit C, domain 1"/>
    <property type="match status" value="1"/>
</dbReference>
<dbReference type="AlphaFoldDB" id="A0A1X0YB26"/>
<dbReference type="GO" id="GO:0005506">
    <property type="term" value="F:iron ion binding"/>
    <property type="evidence" value="ECO:0007669"/>
    <property type="project" value="UniProtKB-UniRule"/>
</dbReference>
<dbReference type="UniPathway" id="UPA00379">
    <property type="reaction ID" value="UER00551"/>
</dbReference>
<feature type="binding site" evidence="7">
    <location>
        <position position="77"/>
    </location>
    <ligand>
        <name>Zn(2+)</name>
        <dbReference type="ChEBI" id="CHEBI:29105"/>
    </ligand>
</feature>